<dbReference type="Proteomes" id="UP000241158">
    <property type="component" value="Unassembled WGS sequence"/>
</dbReference>
<evidence type="ECO:0000313" key="3">
    <source>
        <dbReference type="EMBL" id="PSH55353.1"/>
    </source>
</evidence>
<dbReference type="EMBL" id="PGGN01000005">
    <property type="protein sequence ID" value="PSH55353.1"/>
    <property type="molecule type" value="Genomic_DNA"/>
</dbReference>
<dbReference type="PROSITE" id="PS50125">
    <property type="entry name" value="GUANYLATE_CYCLASE_2"/>
    <property type="match status" value="1"/>
</dbReference>
<proteinExistence type="predicted"/>
<protein>
    <submittedName>
        <fullName evidence="3">Adenylate/guanylate cyclase domain-containing protein</fullName>
    </submittedName>
</protein>
<gene>
    <name evidence="3" type="ORF">CU100_22065</name>
</gene>
<keyword evidence="1" id="KW-0472">Membrane</keyword>
<dbReference type="InterPro" id="IPR050697">
    <property type="entry name" value="Adenylyl/Guanylyl_Cyclase_3/4"/>
</dbReference>
<organism evidence="3 4">
    <name type="scientific">Phyllobacterium endophyticum</name>
    <dbReference type="NCBI Taxonomy" id="1149773"/>
    <lineage>
        <taxon>Bacteria</taxon>
        <taxon>Pseudomonadati</taxon>
        <taxon>Pseudomonadota</taxon>
        <taxon>Alphaproteobacteria</taxon>
        <taxon>Hyphomicrobiales</taxon>
        <taxon>Phyllobacteriaceae</taxon>
        <taxon>Phyllobacterium</taxon>
    </lineage>
</organism>
<dbReference type="InterPro" id="IPR001054">
    <property type="entry name" value="A/G_cyclase"/>
</dbReference>
<keyword evidence="4" id="KW-1185">Reference proteome</keyword>
<dbReference type="AlphaFoldDB" id="A0A2P7AMB4"/>
<dbReference type="Gene3D" id="3.30.70.1230">
    <property type="entry name" value="Nucleotide cyclase"/>
    <property type="match status" value="1"/>
</dbReference>
<dbReference type="SUPFAM" id="SSF55073">
    <property type="entry name" value="Nucleotide cyclase"/>
    <property type="match status" value="1"/>
</dbReference>
<evidence type="ECO:0000259" key="2">
    <source>
        <dbReference type="PROSITE" id="PS50125"/>
    </source>
</evidence>
<dbReference type="GO" id="GO:0004016">
    <property type="term" value="F:adenylate cyclase activity"/>
    <property type="evidence" value="ECO:0007669"/>
    <property type="project" value="UniProtKB-ARBA"/>
</dbReference>
<keyword evidence="1" id="KW-0812">Transmembrane</keyword>
<evidence type="ECO:0000313" key="4">
    <source>
        <dbReference type="Proteomes" id="UP000241158"/>
    </source>
</evidence>
<dbReference type="Pfam" id="PF00211">
    <property type="entry name" value="Guanylate_cyc"/>
    <property type="match status" value="1"/>
</dbReference>
<accession>A0A2P7AMB4</accession>
<comment type="caution">
    <text evidence="3">The sequence shown here is derived from an EMBL/GenBank/DDBJ whole genome shotgun (WGS) entry which is preliminary data.</text>
</comment>
<dbReference type="GO" id="GO:0006171">
    <property type="term" value="P:cAMP biosynthetic process"/>
    <property type="evidence" value="ECO:0007669"/>
    <property type="project" value="TreeGrafter"/>
</dbReference>
<dbReference type="RefSeq" id="WP_106718784.1">
    <property type="nucleotide sequence ID" value="NZ_JACHXT010000005.1"/>
</dbReference>
<feature type="transmembrane region" description="Helical" evidence="1">
    <location>
        <begin position="367"/>
        <end position="388"/>
    </location>
</feature>
<name>A0A2P7AMB4_9HYPH</name>
<sequence length="621" mass="65893">MTRRARQILVALILAGVWGAGIGLMHVRGNTWFLERVEATLTDLRTIIRGRLPAPDTVTIIAIDDPAVSLVGSYPVPRSTLATLIDEIARFDPRVIAMDLLLVDRSRPDDDRRLAASLAKTTTLLAGAAVFASGKQLTGPANGSTLDRIPDAASFLLPQQEFAGVSAVGIVNVATDQSGTPRFIPMLFKKGDEVQPSFPLRAAALAAKADPLFVPGGITLGDRHVRTDIGQTFPLTFYGPRGTIKTISAAQVLDGQLRKEDIAGKIIVIGATVTGGGDVFPTPFDQVLPGVEVISTAITQLVAGDAIVRDRHIRLVDSGFAVGLPLVLVGLLAWRRSVIGLAAIIAVVCTWLAINMVAFANGIWLSAAIPIAAAIPPLLLFGASQLLLDRRRAQHFATQSKMLQSVQAPGLGKWLARNPDFLAEPVRQDAAVVFIDLSGFTGLSEVLGPIATRELLNGFYDFVDAEVAACNGTITSFMGDGAMILFGLPEPTSQDAANAMLCCVRLCKRTKLWLASLPASTASRVGFKLGAHFGTVVASRLGGGDRQQITATGDTVNVASRLMEVAKKHGAELALSAEILHVAGQGNDLHRTGTLEGPLETEIRGRSGSITIWLWRSEDKT</sequence>
<dbReference type="PANTHER" id="PTHR43081">
    <property type="entry name" value="ADENYLATE CYCLASE, TERMINAL-DIFFERENTIATION SPECIFIC-RELATED"/>
    <property type="match status" value="1"/>
</dbReference>
<dbReference type="GO" id="GO:0035556">
    <property type="term" value="P:intracellular signal transduction"/>
    <property type="evidence" value="ECO:0007669"/>
    <property type="project" value="InterPro"/>
</dbReference>
<dbReference type="InterPro" id="IPR007890">
    <property type="entry name" value="CHASE2"/>
</dbReference>
<keyword evidence="1" id="KW-1133">Transmembrane helix</keyword>
<feature type="domain" description="Guanylate cyclase" evidence="2">
    <location>
        <begin position="431"/>
        <end position="563"/>
    </location>
</feature>
<dbReference type="OrthoDB" id="341967at2"/>
<evidence type="ECO:0000256" key="1">
    <source>
        <dbReference type="SAM" id="Phobius"/>
    </source>
</evidence>
<reference evidence="4" key="1">
    <citation type="submission" date="2017-11" db="EMBL/GenBank/DDBJ databases">
        <authorList>
            <person name="Kuznetsova I."/>
            <person name="Sazanova A."/>
            <person name="Chirak E."/>
            <person name="Safronova V."/>
            <person name="Willems A."/>
        </authorList>
    </citation>
    <scope>NUCLEOTIDE SEQUENCE [LARGE SCALE GENOMIC DNA]</scope>
    <source>
        <strain evidence="4">PEPV15</strain>
    </source>
</reference>
<dbReference type="SMART" id="SM01080">
    <property type="entry name" value="CHASE2"/>
    <property type="match status" value="1"/>
</dbReference>
<dbReference type="InterPro" id="IPR029787">
    <property type="entry name" value="Nucleotide_cyclase"/>
</dbReference>
<dbReference type="CDD" id="cd07302">
    <property type="entry name" value="CHD"/>
    <property type="match status" value="1"/>
</dbReference>
<feature type="transmembrane region" description="Helical" evidence="1">
    <location>
        <begin position="341"/>
        <end position="361"/>
    </location>
</feature>
<dbReference type="Pfam" id="PF05226">
    <property type="entry name" value="CHASE2"/>
    <property type="match status" value="1"/>
</dbReference>
<dbReference type="SMART" id="SM00044">
    <property type="entry name" value="CYCc"/>
    <property type="match status" value="1"/>
</dbReference>
<dbReference type="PANTHER" id="PTHR43081:SF20">
    <property type="entry name" value="TWO-COMPONENT RESPONSE REGULATOR"/>
    <property type="match status" value="1"/>
</dbReference>